<organism evidence="1">
    <name type="scientific">Arundo donax</name>
    <name type="common">Giant reed</name>
    <name type="synonym">Donax arundinaceus</name>
    <dbReference type="NCBI Taxonomy" id="35708"/>
    <lineage>
        <taxon>Eukaryota</taxon>
        <taxon>Viridiplantae</taxon>
        <taxon>Streptophyta</taxon>
        <taxon>Embryophyta</taxon>
        <taxon>Tracheophyta</taxon>
        <taxon>Spermatophyta</taxon>
        <taxon>Magnoliopsida</taxon>
        <taxon>Liliopsida</taxon>
        <taxon>Poales</taxon>
        <taxon>Poaceae</taxon>
        <taxon>PACMAD clade</taxon>
        <taxon>Arundinoideae</taxon>
        <taxon>Arundineae</taxon>
        <taxon>Arundo</taxon>
    </lineage>
</organism>
<name>A0A0A9GMT4_ARUDO</name>
<dbReference type="AlphaFoldDB" id="A0A0A9GMT4"/>
<sequence length="34" mass="4018">MYGTYYRQPNHVSEVNLTCLRECKLLGVQHSFTE</sequence>
<dbReference type="EMBL" id="GBRH01240607">
    <property type="protein sequence ID" value="JAD57288.1"/>
    <property type="molecule type" value="Transcribed_RNA"/>
</dbReference>
<proteinExistence type="predicted"/>
<reference evidence="1" key="2">
    <citation type="journal article" date="2015" name="Data Brief">
        <title>Shoot transcriptome of the giant reed, Arundo donax.</title>
        <authorList>
            <person name="Barrero R.A."/>
            <person name="Guerrero F.D."/>
            <person name="Moolhuijzen P."/>
            <person name="Goolsby J.A."/>
            <person name="Tidwell J."/>
            <person name="Bellgard S.E."/>
            <person name="Bellgard M.I."/>
        </authorList>
    </citation>
    <scope>NUCLEOTIDE SEQUENCE</scope>
    <source>
        <tissue evidence="1">Shoot tissue taken approximately 20 cm above the soil surface</tissue>
    </source>
</reference>
<protein>
    <submittedName>
        <fullName evidence="1">Uncharacterized protein</fullName>
    </submittedName>
</protein>
<dbReference type="EMBL" id="GBRH01171456">
    <property type="protein sequence ID" value="JAE26440.1"/>
    <property type="molecule type" value="Transcribed_RNA"/>
</dbReference>
<reference evidence="1" key="1">
    <citation type="submission" date="2014-09" db="EMBL/GenBank/DDBJ databases">
        <authorList>
            <person name="Magalhaes I.L.F."/>
            <person name="Oliveira U."/>
            <person name="Santos F.R."/>
            <person name="Vidigal T.H.D.A."/>
            <person name="Brescovit A.D."/>
            <person name="Santos A.J."/>
        </authorList>
    </citation>
    <scope>NUCLEOTIDE SEQUENCE</scope>
    <source>
        <tissue evidence="1">Shoot tissue taken approximately 20 cm above the soil surface</tissue>
    </source>
</reference>
<evidence type="ECO:0000313" key="1">
    <source>
        <dbReference type="EMBL" id="JAE26440.1"/>
    </source>
</evidence>
<accession>A0A0A9GMT4</accession>